<dbReference type="GO" id="GO:0005886">
    <property type="term" value="C:plasma membrane"/>
    <property type="evidence" value="ECO:0007669"/>
    <property type="project" value="UniProtKB-SubCell"/>
</dbReference>
<keyword evidence="1" id="KW-0812">Transmembrane</keyword>
<dbReference type="RefSeq" id="WP_015203220.1">
    <property type="nucleotide sequence ID" value="NC_019753.1"/>
</dbReference>
<feature type="transmembrane region" description="Helical" evidence="1">
    <location>
        <begin position="104"/>
        <end position="124"/>
    </location>
</feature>
<evidence type="ECO:0000313" key="3">
    <source>
        <dbReference type="Proteomes" id="UP000010472"/>
    </source>
</evidence>
<dbReference type="HOGENOM" id="CLU_070325_1_0_3"/>
<name>K9VYT1_9CYAN</name>
<sequence>MSLGRIWAIASNGFREVIRDRILYLIGLFALLMVAAWRILPEVAAGTEDKMLLDFGLAFATALGVVVATFVGTGLVNKEIDKRTILLLVTKPVSRAELIIGKHLGLSGVLAVLVTAMTVIYLIILTLGKVSYPMSSLVISQAYLFLELSLLTAVALLFGVFTSSLLAVFLTFAVYLVGHLSQDMIKFAGITRNPGFQQFAEKLYLVVPDLSRLDLKNNAVYGILPPPESLLTNAVYGLIYTILLLTIAILIFSRREF</sequence>
<dbReference type="PANTHER" id="PTHR43471">
    <property type="entry name" value="ABC TRANSPORTER PERMEASE"/>
    <property type="match status" value="1"/>
</dbReference>
<evidence type="ECO:0000313" key="2">
    <source>
        <dbReference type="EMBL" id="AFZ13106.1"/>
    </source>
</evidence>
<dbReference type="GO" id="GO:0140359">
    <property type="term" value="F:ABC-type transporter activity"/>
    <property type="evidence" value="ECO:0007669"/>
    <property type="project" value="InterPro"/>
</dbReference>
<feature type="transmembrane region" description="Helical" evidence="1">
    <location>
        <begin position="52"/>
        <end position="76"/>
    </location>
</feature>
<organism evidence="2 3">
    <name type="scientific">Crinalium epipsammum PCC 9333</name>
    <dbReference type="NCBI Taxonomy" id="1173022"/>
    <lineage>
        <taxon>Bacteria</taxon>
        <taxon>Bacillati</taxon>
        <taxon>Cyanobacteriota</taxon>
        <taxon>Cyanophyceae</taxon>
        <taxon>Gomontiellales</taxon>
        <taxon>Gomontiellaceae</taxon>
        <taxon>Crinalium</taxon>
    </lineage>
</organism>
<dbReference type="EMBL" id="CP003620">
    <property type="protein sequence ID" value="AFZ13106.1"/>
    <property type="molecule type" value="Genomic_DNA"/>
</dbReference>
<dbReference type="AlphaFoldDB" id="K9VYT1"/>
<accession>K9VYT1</accession>
<dbReference type="STRING" id="1173022.Cri9333_2235"/>
<keyword evidence="1" id="KW-1133">Transmembrane helix</keyword>
<dbReference type="Proteomes" id="UP000010472">
    <property type="component" value="Chromosome"/>
</dbReference>
<feature type="transmembrane region" description="Helical" evidence="1">
    <location>
        <begin position="234"/>
        <end position="252"/>
    </location>
</feature>
<gene>
    <name evidence="2" type="ORF">Cri9333_2235</name>
</gene>
<feature type="transmembrane region" description="Helical" evidence="1">
    <location>
        <begin position="21"/>
        <end position="40"/>
    </location>
</feature>
<feature type="transmembrane region" description="Helical" evidence="1">
    <location>
        <begin position="153"/>
        <end position="177"/>
    </location>
</feature>
<proteinExistence type="predicted"/>
<dbReference type="eggNOG" id="COG1277">
    <property type="taxonomic scope" value="Bacteria"/>
</dbReference>
<evidence type="ECO:0000256" key="1">
    <source>
        <dbReference type="SAM" id="Phobius"/>
    </source>
</evidence>
<dbReference type="OrthoDB" id="468402at2"/>
<reference evidence="2 3" key="1">
    <citation type="submission" date="2012-06" db="EMBL/GenBank/DDBJ databases">
        <title>Finished chromosome of genome of Crinalium epipsammum PCC 9333.</title>
        <authorList>
            <consortium name="US DOE Joint Genome Institute"/>
            <person name="Gugger M."/>
            <person name="Coursin T."/>
            <person name="Rippka R."/>
            <person name="Tandeau De Marsac N."/>
            <person name="Huntemann M."/>
            <person name="Wei C.-L."/>
            <person name="Han J."/>
            <person name="Detter J.C."/>
            <person name="Han C."/>
            <person name="Tapia R."/>
            <person name="Davenport K."/>
            <person name="Daligault H."/>
            <person name="Erkkila T."/>
            <person name="Gu W."/>
            <person name="Munk A.C.C."/>
            <person name="Teshima H."/>
            <person name="Xu Y."/>
            <person name="Chain P."/>
            <person name="Chen A."/>
            <person name="Krypides N."/>
            <person name="Mavromatis K."/>
            <person name="Markowitz V."/>
            <person name="Szeto E."/>
            <person name="Ivanova N."/>
            <person name="Mikhailova N."/>
            <person name="Ovchinnikova G."/>
            <person name="Pagani I."/>
            <person name="Pati A."/>
            <person name="Goodwin L."/>
            <person name="Peters L."/>
            <person name="Pitluck S."/>
            <person name="Woyke T."/>
            <person name="Kerfeld C."/>
        </authorList>
    </citation>
    <scope>NUCLEOTIDE SEQUENCE [LARGE SCALE GENOMIC DNA]</scope>
    <source>
        <strain evidence="2 3">PCC 9333</strain>
    </source>
</reference>
<keyword evidence="3" id="KW-1185">Reference proteome</keyword>
<protein>
    <submittedName>
        <fullName evidence="2">ABC-2 type transporter</fullName>
    </submittedName>
</protein>
<keyword evidence="1" id="KW-0472">Membrane</keyword>
<dbReference type="KEGG" id="cep:Cri9333_2235"/>
<dbReference type="PANTHER" id="PTHR43471:SF10">
    <property type="entry name" value="SLL1107 PROTEIN"/>
    <property type="match status" value="1"/>
</dbReference>
<dbReference type="Pfam" id="PF12679">
    <property type="entry name" value="ABC2_membrane_2"/>
    <property type="match status" value="1"/>
</dbReference>